<protein>
    <recommendedName>
        <fullName evidence="8">Proton extrusion protein PxcA</fullName>
    </recommendedName>
</protein>
<comment type="function">
    <text evidence="8">Required for H(+) efflux immediately after light irradiation to form a rapid H(+) concentration gradient across the thylakoid membranes. Together with PxcL, contributes to transient H(+) uptake following dark to light transition.</text>
</comment>
<proteinExistence type="inferred from homology"/>
<dbReference type="HAMAP" id="MF_01308">
    <property type="entry name" value="CemA_PxcA"/>
    <property type="match status" value="1"/>
</dbReference>
<keyword evidence="7 8" id="KW-0472">Membrane</keyword>
<dbReference type="InterPro" id="IPR004282">
    <property type="entry name" value="CemA"/>
</dbReference>
<comment type="subcellular location">
    <subcellularLocation>
        <location evidence="8">Cell inner membrane</location>
        <topology evidence="8">Multi-pass membrane protein</topology>
    </subcellularLocation>
    <subcellularLocation>
        <location evidence="1">Membrane</location>
        <topology evidence="1">Multi-pass membrane protein</topology>
    </subcellularLocation>
</comment>
<dbReference type="PANTHER" id="PTHR33650">
    <property type="entry name" value="CHLOROPLAST ENVELOPE MEMBRANE PROTEIN-RELATED"/>
    <property type="match status" value="1"/>
</dbReference>
<dbReference type="EMBL" id="AP018316">
    <property type="protein sequence ID" value="BAZ84714.1"/>
    <property type="molecule type" value="Genomic_DNA"/>
</dbReference>
<evidence type="ECO:0000256" key="1">
    <source>
        <dbReference type="ARBA" id="ARBA00004141"/>
    </source>
</evidence>
<name>A0A1Z4UZV1_9CYAN</name>
<gene>
    <name evidence="8" type="primary">pxcA</name>
    <name evidence="9" type="ORF">NIES806_09060</name>
</gene>
<dbReference type="Proteomes" id="UP000218702">
    <property type="component" value="Chromosome"/>
</dbReference>
<accession>A0A1Z4UZV1</accession>
<feature type="transmembrane region" description="Helical" evidence="8">
    <location>
        <begin position="60"/>
        <end position="78"/>
    </location>
</feature>
<feature type="transmembrane region" description="Helical" evidence="8">
    <location>
        <begin position="202"/>
        <end position="223"/>
    </location>
</feature>
<feature type="transmembrane region" description="Helical" evidence="8">
    <location>
        <begin position="243"/>
        <end position="262"/>
    </location>
</feature>
<evidence type="ECO:0000256" key="5">
    <source>
        <dbReference type="ARBA" id="ARBA00022989"/>
    </source>
</evidence>
<evidence type="ECO:0000256" key="6">
    <source>
        <dbReference type="ARBA" id="ARBA00023065"/>
    </source>
</evidence>
<evidence type="ECO:0000256" key="3">
    <source>
        <dbReference type="ARBA" id="ARBA00022692"/>
    </source>
</evidence>
<reference evidence="9 10" key="1">
    <citation type="submission" date="2017-06" db="EMBL/GenBank/DDBJ databases">
        <title>Genome sequencing of cyanobaciteial culture collection at National Institute for Environmental Studies (NIES).</title>
        <authorList>
            <person name="Hirose Y."/>
            <person name="Shimura Y."/>
            <person name="Fujisawa T."/>
            <person name="Nakamura Y."/>
            <person name="Kawachi M."/>
        </authorList>
    </citation>
    <scope>NUCLEOTIDE SEQUENCE [LARGE SCALE GENOMIC DNA]</scope>
    <source>
        <strain evidence="9 10">NIES-806</strain>
    </source>
</reference>
<comment type="similarity">
    <text evidence="8">Belongs to the CemA family.</text>
</comment>
<dbReference type="PANTHER" id="PTHR33650:SF2">
    <property type="entry name" value="CHLOROPLAST ENVELOPE MEMBRANE PROTEIN"/>
    <property type="match status" value="1"/>
</dbReference>
<dbReference type="KEGG" id="dcm:NIES806_09060"/>
<evidence type="ECO:0000256" key="4">
    <source>
        <dbReference type="ARBA" id="ARBA00022781"/>
    </source>
</evidence>
<keyword evidence="4 8" id="KW-0375">Hydrogen ion transport</keyword>
<dbReference type="GO" id="GO:0015078">
    <property type="term" value="F:proton transmembrane transporter activity"/>
    <property type="evidence" value="ECO:0007669"/>
    <property type="project" value="UniProtKB-UniRule"/>
</dbReference>
<evidence type="ECO:0000256" key="2">
    <source>
        <dbReference type="ARBA" id="ARBA00022448"/>
    </source>
</evidence>
<feature type="transmembrane region" description="Helical" evidence="8">
    <location>
        <begin position="159"/>
        <end position="181"/>
    </location>
</feature>
<dbReference type="GO" id="GO:0005886">
    <property type="term" value="C:plasma membrane"/>
    <property type="evidence" value="ECO:0007669"/>
    <property type="project" value="UniProtKB-SubCell"/>
</dbReference>
<organism evidence="9 10">
    <name type="scientific">Dolichospermum compactum NIES-806</name>
    <dbReference type="NCBI Taxonomy" id="1973481"/>
    <lineage>
        <taxon>Bacteria</taxon>
        <taxon>Bacillati</taxon>
        <taxon>Cyanobacteriota</taxon>
        <taxon>Cyanophyceae</taxon>
        <taxon>Nostocales</taxon>
        <taxon>Aphanizomenonaceae</taxon>
        <taxon>Dolichospermum</taxon>
        <taxon>Dolichospermum compactum</taxon>
    </lineage>
</organism>
<evidence type="ECO:0000313" key="9">
    <source>
        <dbReference type="EMBL" id="BAZ84714.1"/>
    </source>
</evidence>
<keyword evidence="8" id="KW-1003">Cell membrane</keyword>
<keyword evidence="10" id="KW-1185">Reference proteome</keyword>
<keyword evidence="8" id="KW-0997">Cell inner membrane</keyword>
<keyword evidence="3 8" id="KW-0812">Transmembrane</keyword>
<dbReference type="Pfam" id="PF03040">
    <property type="entry name" value="CemA"/>
    <property type="match status" value="1"/>
</dbReference>
<dbReference type="RefSeq" id="WP_096664542.1">
    <property type="nucleotide sequence ID" value="NZ_AP018316.1"/>
</dbReference>
<sequence>MKKSSRSNQDVSSQQFTFLKTGIFPISIGKTFQKILSDISPNADQEFIKKYQISRQRTTIAVKFVLLLIIIPLLTHHLSKRLFILPIVENLRNDNSGQIFLNQEMEEKAFHELKIFTAKLKFESLLDSETKISPENRESKIKAKAIELAAEFQHKSTNAISNIFADIIALIAFALVIVFSTKDIISLQHFIDQVVYGLSDSAKAFLIILSTDVFVGFHSPHGWEIILEGFTEHLGLPANKNYIFMFIATFPVILDTIVKYWIFRYLSRLSPSALATLKEMDD</sequence>
<keyword evidence="5 8" id="KW-1133">Transmembrane helix</keyword>
<evidence type="ECO:0000256" key="8">
    <source>
        <dbReference type="HAMAP-Rule" id="MF_01308"/>
    </source>
</evidence>
<keyword evidence="2 8" id="KW-0813">Transport</keyword>
<dbReference type="OrthoDB" id="418298at2"/>
<keyword evidence="6 8" id="KW-0406">Ion transport</keyword>
<dbReference type="AlphaFoldDB" id="A0A1Z4UZV1"/>
<evidence type="ECO:0000256" key="7">
    <source>
        <dbReference type="ARBA" id="ARBA00023136"/>
    </source>
</evidence>
<evidence type="ECO:0000313" key="10">
    <source>
        <dbReference type="Proteomes" id="UP000218702"/>
    </source>
</evidence>